<keyword evidence="2" id="KW-1185">Reference proteome</keyword>
<sequence>MTVREGERLSDILKRLSKATGKPVREFEQAVEKGEVHGLPEPRGRVTRPSVLGRDAVRCGVGASACQA</sequence>
<gene>
    <name evidence="1" type="ORF">Psi01_45200</name>
</gene>
<name>A0A8J3WLR3_9ACTN</name>
<dbReference type="RefSeq" id="WP_204066036.1">
    <property type="nucleotide sequence ID" value="NZ_BOOJ01000036.1"/>
</dbReference>
<dbReference type="Proteomes" id="UP000619788">
    <property type="component" value="Unassembled WGS sequence"/>
</dbReference>
<organism evidence="1 2">
    <name type="scientific">Planobispora siamensis</name>
    <dbReference type="NCBI Taxonomy" id="936338"/>
    <lineage>
        <taxon>Bacteria</taxon>
        <taxon>Bacillati</taxon>
        <taxon>Actinomycetota</taxon>
        <taxon>Actinomycetes</taxon>
        <taxon>Streptosporangiales</taxon>
        <taxon>Streptosporangiaceae</taxon>
        <taxon>Planobispora</taxon>
    </lineage>
</organism>
<dbReference type="AlphaFoldDB" id="A0A8J3WLR3"/>
<reference evidence="1 2" key="1">
    <citation type="submission" date="2021-01" db="EMBL/GenBank/DDBJ databases">
        <title>Whole genome shotgun sequence of Planobispora siamensis NBRC 107568.</title>
        <authorList>
            <person name="Komaki H."/>
            <person name="Tamura T."/>
        </authorList>
    </citation>
    <scope>NUCLEOTIDE SEQUENCE [LARGE SCALE GENOMIC DNA]</scope>
    <source>
        <strain evidence="1 2">NBRC 107568</strain>
    </source>
</reference>
<comment type="caution">
    <text evidence="1">The sequence shown here is derived from an EMBL/GenBank/DDBJ whole genome shotgun (WGS) entry which is preliminary data.</text>
</comment>
<protein>
    <submittedName>
        <fullName evidence="1">Uncharacterized protein</fullName>
    </submittedName>
</protein>
<evidence type="ECO:0000313" key="2">
    <source>
        <dbReference type="Proteomes" id="UP000619788"/>
    </source>
</evidence>
<accession>A0A8J3WLR3</accession>
<proteinExistence type="predicted"/>
<evidence type="ECO:0000313" key="1">
    <source>
        <dbReference type="EMBL" id="GIH93890.1"/>
    </source>
</evidence>
<dbReference type="EMBL" id="BOOJ01000036">
    <property type="protein sequence ID" value="GIH93890.1"/>
    <property type="molecule type" value="Genomic_DNA"/>
</dbReference>